<organism evidence="4">
    <name type="scientific">Gongylonema pulchrum</name>
    <dbReference type="NCBI Taxonomy" id="637853"/>
    <lineage>
        <taxon>Eukaryota</taxon>
        <taxon>Metazoa</taxon>
        <taxon>Ecdysozoa</taxon>
        <taxon>Nematoda</taxon>
        <taxon>Chromadorea</taxon>
        <taxon>Rhabditida</taxon>
        <taxon>Spirurina</taxon>
        <taxon>Spiruromorpha</taxon>
        <taxon>Spiruroidea</taxon>
        <taxon>Gongylonematidae</taxon>
        <taxon>Gongylonema</taxon>
    </lineage>
</organism>
<accession>A0A183D212</accession>
<evidence type="ECO:0000313" key="4">
    <source>
        <dbReference type="WBParaSite" id="GPUH_0000275801-mRNA-1"/>
    </source>
</evidence>
<evidence type="ECO:0000313" key="3">
    <source>
        <dbReference type="Proteomes" id="UP000271098"/>
    </source>
</evidence>
<sequence length="259" mass="27075">MFSSTAALARAPGTIGMERRNKPNTGSTSSPVIDFTDGWPPSSVPPEPSSPSPTADFQSKKNSVDNNNSLSSYYNWPPSSNPLPEARVTTAAAALPLAHAPVAGLAATKQLPITTSSFLMPRPVNSWMAQAAAALPGAVAPLAAGNAFPLSAAARQRLETLLDPTLRFISQQLDNPSLATLPPALSQTIPALGRQSQLASPLDAIRPIGAPGILGEHHYVSAVSSLCSIIIVIVLKMHYLPSAVYKGSRQSEVFQGGKH</sequence>
<proteinExistence type="predicted"/>
<feature type="compositionally biased region" description="Pro residues" evidence="1">
    <location>
        <begin position="42"/>
        <end position="51"/>
    </location>
</feature>
<gene>
    <name evidence="2" type="ORF">GPUH_LOCUS2751</name>
</gene>
<protein>
    <submittedName>
        <fullName evidence="2 4">Uncharacterized protein</fullName>
    </submittedName>
</protein>
<evidence type="ECO:0000256" key="1">
    <source>
        <dbReference type="SAM" id="MobiDB-lite"/>
    </source>
</evidence>
<reference evidence="2 3" key="2">
    <citation type="submission" date="2018-11" db="EMBL/GenBank/DDBJ databases">
        <authorList>
            <consortium name="Pathogen Informatics"/>
        </authorList>
    </citation>
    <scope>NUCLEOTIDE SEQUENCE [LARGE SCALE GENOMIC DNA]</scope>
</reference>
<dbReference type="EMBL" id="UYRT01004329">
    <property type="protein sequence ID" value="VDK36222.1"/>
    <property type="molecule type" value="Genomic_DNA"/>
</dbReference>
<reference evidence="4" key="1">
    <citation type="submission" date="2016-06" db="UniProtKB">
        <authorList>
            <consortium name="WormBaseParasite"/>
        </authorList>
    </citation>
    <scope>IDENTIFICATION</scope>
</reference>
<name>A0A183D212_9BILA</name>
<dbReference type="AlphaFoldDB" id="A0A183D212"/>
<feature type="region of interest" description="Disordered" evidence="1">
    <location>
        <begin position="1"/>
        <end position="64"/>
    </location>
</feature>
<dbReference type="Proteomes" id="UP000271098">
    <property type="component" value="Unassembled WGS sequence"/>
</dbReference>
<dbReference type="WBParaSite" id="GPUH_0000275801-mRNA-1">
    <property type="protein sequence ID" value="GPUH_0000275801-mRNA-1"/>
    <property type="gene ID" value="GPUH_0000275801"/>
</dbReference>
<keyword evidence="3" id="KW-1185">Reference proteome</keyword>
<evidence type="ECO:0000313" key="2">
    <source>
        <dbReference type="EMBL" id="VDK36222.1"/>
    </source>
</evidence>